<dbReference type="InterPro" id="IPR036291">
    <property type="entry name" value="NAD(P)-bd_dom_sf"/>
</dbReference>
<evidence type="ECO:0000313" key="1">
    <source>
        <dbReference type="EMBL" id="KKL56398.1"/>
    </source>
</evidence>
<dbReference type="AlphaFoldDB" id="A0A0F9D3S6"/>
<gene>
    <name evidence="1" type="ORF">LCGC14_2245800</name>
</gene>
<name>A0A0F9D3S6_9ZZZZ</name>
<accession>A0A0F9D3S6</accession>
<proteinExistence type="predicted"/>
<dbReference type="PANTHER" id="PTHR43000">
    <property type="entry name" value="DTDP-D-GLUCOSE 4,6-DEHYDRATASE-RELATED"/>
    <property type="match status" value="1"/>
</dbReference>
<feature type="non-terminal residue" evidence="1">
    <location>
        <position position="1"/>
    </location>
</feature>
<reference evidence="1" key="1">
    <citation type="journal article" date="2015" name="Nature">
        <title>Complex archaea that bridge the gap between prokaryotes and eukaryotes.</title>
        <authorList>
            <person name="Spang A."/>
            <person name="Saw J.H."/>
            <person name="Jorgensen S.L."/>
            <person name="Zaremba-Niedzwiedzka K."/>
            <person name="Martijn J."/>
            <person name="Lind A.E."/>
            <person name="van Eijk R."/>
            <person name="Schleper C."/>
            <person name="Guy L."/>
            <person name="Ettema T.J."/>
        </authorList>
    </citation>
    <scope>NUCLEOTIDE SEQUENCE</scope>
</reference>
<dbReference type="SUPFAM" id="SSF51735">
    <property type="entry name" value="NAD(P)-binding Rossmann-fold domains"/>
    <property type="match status" value="1"/>
</dbReference>
<comment type="caution">
    <text evidence="1">The sequence shown here is derived from an EMBL/GenBank/DDBJ whole genome shotgun (WGS) entry which is preliminary data.</text>
</comment>
<sequence>VSEGEVNWDKLKRVVGLAVHFLDNVIEANLLAARAEHTAGEVLNIACGKAVTVNETIDIINDLLGKKIKPIYTDPRPGDIKHSLADITLAGKLLGFKPTVPFKQGLQKAIDWYRENLL</sequence>
<dbReference type="EMBL" id="LAZR01030508">
    <property type="protein sequence ID" value="KKL56398.1"/>
    <property type="molecule type" value="Genomic_DNA"/>
</dbReference>
<evidence type="ECO:0008006" key="2">
    <source>
        <dbReference type="Google" id="ProtNLM"/>
    </source>
</evidence>
<organism evidence="1">
    <name type="scientific">marine sediment metagenome</name>
    <dbReference type="NCBI Taxonomy" id="412755"/>
    <lineage>
        <taxon>unclassified sequences</taxon>
        <taxon>metagenomes</taxon>
        <taxon>ecological metagenomes</taxon>
    </lineage>
</organism>
<protein>
    <recommendedName>
        <fullName evidence="2">NAD(P)-binding domain-containing protein</fullName>
    </recommendedName>
</protein>
<dbReference type="Gene3D" id="3.90.25.10">
    <property type="entry name" value="UDP-galactose 4-epimerase, domain 1"/>
    <property type="match status" value="1"/>
</dbReference>